<evidence type="ECO:0000256" key="1">
    <source>
        <dbReference type="ARBA" id="ARBA00023015"/>
    </source>
</evidence>
<reference evidence="5" key="1">
    <citation type="submission" date="2020-08" db="EMBL/GenBank/DDBJ databases">
        <title>Genome public.</title>
        <authorList>
            <person name="Liu C."/>
            <person name="Sun Q."/>
        </authorList>
    </citation>
    <scope>NUCLEOTIDE SEQUENCE</scope>
    <source>
        <strain evidence="5">H8</strain>
    </source>
</reference>
<dbReference type="InterPro" id="IPR018490">
    <property type="entry name" value="cNMP-bd_dom_sf"/>
</dbReference>
<keyword evidence="6" id="KW-1185">Reference proteome</keyword>
<dbReference type="GO" id="GO:0006355">
    <property type="term" value="P:regulation of DNA-templated transcription"/>
    <property type="evidence" value="ECO:0007669"/>
    <property type="project" value="InterPro"/>
</dbReference>
<keyword evidence="3" id="KW-0804">Transcription</keyword>
<evidence type="ECO:0000313" key="6">
    <source>
        <dbReference type="Proteomes" id="UP000611762"/>
    </source>
</evidence>
<dbReference type="PROSITE" id="PS50042">
    <property type="entry name" value="CNMP_BINDING_3"/>
    <property type="match status" value="1"/>
</dbReference>
<name>A0A926DP34_9FIRM</name>
<organism evidence="5 6">
    <name type="scientific">Congzhengia minquanensis</name>
    <dbReference type="NCBI Taxonomy" id="2763657"/>
    <lineage>
        <taxon>Bacteria</taxon>
        <taxon>Bacillati</taxon>
        <taxon>Bacillota</taxon>
        <taxon>Clostridia</taxon>
        <taxon>Eubacteriales</taxon>
        <taxon>Oscillospiraceae</taxon>
        <taxon>Congzhengia</taxon>
    </lineage>
</organism>
<sequence length="214" mass="24287">MLKSAVFSGLSDSEAQKMMTCLGAKEEKFNITETIMSYNGNSEDIGVVLSGTAELVTYDYDGNRMILERYDKNSVFGQLFAPFSGIDEPAVIAAENCEVMFFKYRKVISQCVNACESHTIFLDNMLCLLTEKLRAQANHIEVLSKRSLRGKLMAFFEIQAREKQLSSFTLPFSLYTLADYLSIDRSAMQREMKKMREEGLIKSKGKKIELCKKI</sequence>
<evidence type="ECO:0000259" key="4">
    <source>
        <dbReference type="PROSITE" id="PS50042"/>
    </source>
</evidence>
<dbReference type="GO" id="GO:0003677">
    <property type="term" value="F:DNA binding"/>
    <property type="evidence" value="ECO:0007669"/>
    <property type="project" value="UniProtKB-KW"/>
</dbReference>
<proteinExistence type="predicted"/>
<keyword evidence="2" id="KW-0238">DNA-binding</keyword>
<evidence type="ECO:0000313" key="5">
    <source>
        <dbReference type="EMBL" id="MBC8541498.1"/>
    </source>
</evidence>
<evidence type="ECO:0000256" key="3">
    <source>
        <dbReference type="ARBA" id="ARBA00023163"/>
    </source>
</evidence>
<dbReference type="RefSeq" id="WP_249313520.1">
    <property type="nucleotide sequence ID" value="NZ_JACRSU010000004.1"/>
</dbReference>
<dbReference type="SUPFAM" id="SSF51206">
    <property type="entry name" value="cAMP-binding domain-like"/>
    <property type="match status" value="1"/>
</dbReference>
<accession>A0A926DP34</accession>
<dbReference type="Pfam" id="PF13545">
    <property type="entry name" value="HTH_Crp_2"/>
    <property type="match status" value="1"/>
</dbReference>
<evidence type="ECO:0000256" key="2">
    <source>
        <dbReference type="ARBA" id="ARBA00023125"/>
    </source>
</evidence>
<dbReference type="AlphaFoldDB" id="A0A926DP34"/>
<dbReference type="InterPro" id="IPR012318">
    <property type="entry name" value="HTH_CRP"/>
</dbReference>
<dbReference type="InterPro" id="IPR036390">
    <property type="entry name" value="WH_DNA-bd_sf"/>
</dbReference>
<dbReference type="Proteomes" id="UP000611762">
    <property type="component" value="Unassembled WGS sequence"/>
</dbReference>
<dbReference type="SUPFAM" id="SSF46785">
    <property type="entry name" value="Winged helix' DNA-binding domain"/>
    <property type="match status" value="1"/>
</dbReference>
<gene>
    <name evidence="5" type="ORF">H8698_10970</name>
</gene>
<comment type="caution">
    <text evidence="5">The sequence shown here is derived from an EMBL/GenBank/DDBJ whole genome shotgun (WGS) entry which is preliminary data.</text>
</comment>
<dbReference type="InterPro" id="IPR014710">
    <property type="entry name" value="RmlC-like_jellyroll"/>
</dbReference>
<dbReference type="CDD" id="cd00038">
    <property type="entry name" value="CAP_ED"/>
    <property type="match status" value="1"/>
</dbReference>
<feature type="domain" description="Cyclic nucleotide-binding" evidence="4">
    <location>
        <begin position="6"/>
        <end position="79"/>
    </location>
</feature>
<keyword evidence="1" id="KW-0805">Transcription regulation</keyword>
<protein>
    <submittedName>
        <fullName evidence="5">Crp/Fnr family transcriptional regulator</fullName>
    </submittedName>
</protein>
<dbReference type="EMBL" id="JACRSU010000004">
    <property type="protein sequence ID" value="MBC8541498.1"/>
    <property type="molecule type" value="Genomic_DNA"/>
</dbReference>
<dbReference type="InterPro" id="IPR000595">
    <property type="entry name" value="cNMP-bd_dom"/>
</dbReference>
<dbReference type="Gene3D" id="2.60.120.10">
    <property type="entry name" value="Jelly Rolls"/>
    <property type="match status" value="1"/>
</dbReference>